<comment type="caution">
    <text evidence="1">The sequence shown here is derived from an EMBL/GenBank/DDBJ whole genome shotgun (WGS) entry which is preliminary data.</text>
</comment>
<dbReference type="AlphaFoldDB" id="A0A1G1W642"/>
<reference evidence="1 2" key="1">
    <citation type="journal article" date="2016" name="Nat. Commun.">
        <title>Thousands of microbial genomes shed light on interconnected biogeochemical processes in an aquifer system.</title>
        <authorList>
            <person name="Anantharaman K."/>
            <person name="Brown C.T."/>
            <person name="Hug L.A."/>
            <person name="Sharon I."/>
            <person name="Castelle C.J."/>
            <person name="Probst A.J."/>
            <person name="Thomas B.C."/>
            <person name="Singh A."/>
            <person name="Wilkins M.J."/>
            <person name="Karaoz U."/>
            <person name="Brodie E.L."/>
            <person name="Williams K.H."/>
            <person name="Hubbard S.S."/>
            <person name="Banfield J.F."/>
        </authorList>
    </citation>
    <scope>NUCLEOTIDE SEQUENCE [LARGE SCALE GENOMIC DNA]</scope>
</reference>
<gene>
    <name evidence="1" type="ORF">A2172_02135</name>
</gene>
<sequence length="157" mass="17868">MKNVRFFVNIVRRAAVGKRRWRKGWIVERIFPVIVQAVSLQLPELQELVERIAPNGLSEEIAEKLVLSAVDGRCDERTRAVSIACFLLANLRRLQSEDLLTISRISGSDGLVSFQLLAAETLEAYLLSEEALGMLVEIFEAYLDTFNGLWFWRDKVA</sequence>
<proteinExistence type="predicted"/>
<dbReference type="EMBL" id="MHCP01000028">
    <property type="protein sequence ID" value="OGY23156.1"/>
    <property type="molecule type" value="Genomic_DNA"/>
</dbReference>
<name>A0A1G1W642_9BACT</name>
<accession>A0A1G1W642</accession>
<organism evidence="1 2">
    <name type="scientific">Candidatus Woykebacteria bacterium RBG_13_40_15</name>
    <dbReference type="NCBI Taxonomy" id="1802593"/>
    <lineage>
        <taxon>Bacteria</taxon>
        <taxon>Candidatus Woykeibacteriota</taxon>
    </lineage>
</organism>
<evidence type="ECO:0000313" key="1">
    <source>
        <dbReference type="EMBL" id="OGY23156.1"/>
    </source>
</evidence>
<protein>
    <submittedName>
        <fullName evidence="1">Uncharacterized protein</fullName>
    </submittedName>
</protein>
<evidence type="ECO:0000313" key="2">
    <source>
        <dbReference type="Proteomes" id="UP000176631"/>
    </source>
</evidence>
<dbReference type="Proteomes" id="UP000176631">
    <property type="component" value="Unassembled WGS sequence"/>
</dbReference>